<name>A0A1L5F4C0_CLOKL</name>
<evidence type="ECO:0000313" key="2">
    <source>
        <dbReference type="Proteomes" id="UP000184604"/>
    </source>
</evidence>
<proteinExistence type="predicted"/>
<dbReference type="EMBL" id="CP018335">
    <property type="protein sequence ID" value="APM37700.1"/>
    <property type="molecule type" value="Genomic_DNA"/>
</dbReference>
<dbReference type="AlphaFoldDB" id="A0A1L5F4C0"/>
<dbReference type="OrthoDB" id="1935516at2"/>
<dbReference type="RefSeq" id="WP_073537388.1">
    <property type="nucleotide sequence ID" value="NZ_CP018335.1"/>
</dbReference>
<dbReference type="InterPro" id="IPR036689">
    <property type="entry name" value="ESAT-6-like_sf"/>
</dbReference>
<organism evidence="1 2">
    <name type="scientific">Clostridium kluyveri</name>
    <dbReference type="NCBI Taxonomy" id="1534"/>
    <lineage>
        <taxon>Bacteria</taxon>
        <taxon>Bacillati</taxon>
        <taxon>Bacillota</taxon>
        <taxon>Clostridia</taxon>
        <taxon>Eubacteriales</taxon>
        <taxon>Clostridiaceae</taxon>
        <taxon>Clostridium</taxon>
    </lineage>
</organism>
<sequence>MAENKEIKLNEQAFESANSKLTDYKNDLTTTKDNFNKANTNLKAEWLGDGGTAFILSANVLGARFVKMVQDLQEESSDLQSAKISMFGLDSNLADCIAEAILGPAAAGVVPTADTAAEYIKMK</sequence>
<protein>
    <recommendedName>
        <fullName evidence="3">WXG100 family type VII secretion target</fullName>
    </recommendedName>
</protein>
<evidence type="ECO:0008006" key="3">
    <source>
        <dbReference type="Google" id="ProtNLM"/>
    </source>
</evidence>
<accession>A0A1L5F4C0</accession>
<dbReference type="Proteomes" id="UP000184604">
    <property type="component" value="Chromosome"/>
</dbReference>
<evidence type="ECO:0000313" key="1">
    <source>
        <dbReference type="EMBL" id="APM37700.1"/>
    </source>
</evidence>
<gene>
    <name evidence="1" type="ORF">BS101_02510</name>
</gene>
<reference evidence="1 2" key="1">
    <citation type="submission" date="2016-12" db="EMBL/GenBank/DDBJ databases">
        <title>Complete genome sequence of Clostridium kluyveri JZZ isolated from the pit mud of a Chinese flavor liquor-making factory.</title>
        <authorList>
            <person name="Wang Y."/>
        </authorList>
    </citation>
    <scope>NUCLEOTIDE SEQUENCE [LARGE SCALE GENOMIC DNA]</scope>
    <source>
        <strain evidence="1 2">JZZ</strain>
    </source>
</reference>
<dbReference type="SUPFAM" id="SSF140453">
    <property type="entry name" value="EsxAB dimer-like"/>
    <property type="match status" value="1"/>
</dbReference>
<dbReference type="Gene3D" id="1.10.287.1060">
    <property type="entry name" value="ESAT-6-like"/>
    <property type="match status" value="1"/>
</dbReference>